<organism evidence="3 4">
    <name type="scientific">Gemmata massiliana</name>
    <dbReference type="NCBI Taxonomy" id="1210884"/>
    <lineage>
        <taxon>Bacteria</taxon>
        <taxon>Pseudomonadati</taxon>
        <taxon>Planctomycetota</taxon>
        <taxon>Planctomycetia</taxon>
        <taxon>Gemmatales</taxon>
        <taxon>Gemmataceae</taxon>
        <taxon>Gemmata</taxon>
    </lineage>
</organism>
<dbReference type="KEGG" id="gms:SOIL9_61970"/>
<protein>
    <submittedName>
        <fullName evidence="3">Uncharacterized protein</fullName>
    </submittedName>
</protein>
<keyword evidence="4" id="KW-1185">Reference proteome</keyword>
<evidence type="ECO:0000313" key="4">
    <source>
        <dbReference type="Proteomes" id="UP000464178"/>
    </source>
</evidence>
<evidence type="ECO:0000256" key="2">
    <source>
        <dbReference type="SAM" id="SignalP"/>
    </source>
</evidence>
<feature type="chain" id="PRO_5026955288" evidence="2">
    <location>
        <begin position="24"/>
        <end position="180"/>
    </location>
</feature>
<name>A0A6P2CSC4_9BACT</name>
<dbReference type="AlphaFoldDB" id="A0A6P2CSC4"/>
<dbReference type="RefSeq" id="WP_162666499.1">
    <property type="nucleotide sequence ID" value="NZ_LR593886.1"/>
</dbReference>
<feature type="region of interest" description="Disordered" evidence="1">
    <location>
        <begin position="122"/>
        <end position="180"/>
    </location>
</feature>
<keyword evidence="2" id="KW-0732">Signal</keyword>
<feature type="compositionally biased region" description="Basic and acidic residues" evidence="1">
    <location>
        <begin position="133"/>
        <end position="165"/>
    </location>
</feature>
<dbReference type="Proteomes" id="UP000464178">
    <property type="component" value="Chromosome"/>
</dbReference>
<gene>
    <name evidence="3" type="ORF">SOIL9_61970</name>
</gene>
<evidence type="ECO:0000313" key="3">
    <source>
        <dbReference type="EMBL" id="VTR91517.1"/>
    </source>
</evidence>
<accession>A0A6P2CSC4</accession>
<reference evidence="3 4" key="1">
    <citation type="submission" date="2019-05" db="EMBL/GenBank/DDBJ databases">
        <authorList>
            <consortium name="Science for Life Laboratories"/>
        </authorList>
    </citation>
    <scope>NUCLEOTIDE SEQUENCE [LARGE SCALE GENOMIC DNA]</scope>
    <source>
        <strain evidence="3">Soil9</strain>
    </source>
</reference>
<evidence type="ECO:0000256" key="1">
    <source>
        <dbReference type="SAM" id="MobiDB-lite"/>
    </source>
</evidence>
<sequence length="180" mass="19740">MTTRSLAALALAAVLGWSVPARSADEPKLPNVKVFDKLVIDTLRTVHNKGADLYNEGKDFTGAYRIYQGALMTVRPLLAHRPDTQKIIDTGLDDAEKEADVSRKAFLLHNTIEGVRKNLKVAISDTKPAPPTKKPEEKAPDEPKKTDSPMKKAEEPAKKPDESKPATRPTAPTPKEVKPK</sequence>
<dbReference type="EMBL" id="LR593886">
    <property type="protein sequence ID" value="VTR91517.1"/>
    <property type="molecule type" value="Genomic_DNA"/>
</dbReference>
<feature type="signal peptide" evidence="2">
    <location>
        <begin position="1"/>
        <end position="23"/>
    </location>
</feature>
<proteinExistence type="predicted"/>